<name>A0AAZ3QF27_ONCTS</name>
<keyword evidence="2" id="KW-1064">Adaptive immunity</keyword>
<dbReference type="InterPro" id="IPR051287">
    <property type="entry name" value="TCR_variable_region"/>
</dbReference>
<feature type="domain" description="Immunoglobulin V-set" evidence="5">
    <location>
        <begin position="6"/>
        <end position="84"/>
    </location>
</feature>
<evidence type="ECO:0000313" key="7">
    <source>
        <dbReference type="Proteomes" id="UP000694402"/>
    </source>
</evidence>
<evidence type="ECO:0000256" key="4">
    <source>
        <dbReference type="ARBA" id="ARBA00023319"/>
    </source>
</evidence>
<dbReference type="AlphaFoldDB" id="A0AAZ3QF27"/>
<evidence type="ECO:0000313" key="6">
    <source>
        <dbReference type="Ensembl" id="ENSOTSP00005127932.1"/>
    </source>
</evidence>
<evidence type="ECO:0000256" key="2">
    <source>
        <dbReference type="ARBA" id="ARBA00023130"/>
    </source>
</evidence>
<dbReference type="Pfam" id="PF07686">
    <property type="entry name" value="V-set"/>
    <property type="match status" value="1"/>
</dbReference>
<dbReference type="GeneTree" id="ENSGT00990000204441"/>
<dbReference type="Gene3D" id="2.60.40.10">
    <property type="entry name" value="Immunoglobulins"/>
    <property type="match status" value="1"/>
</dbReference>
<dbReference type="InterPro" id="IPR036179">
    <property type="entry name" value="Ig-like_dom_sf"/>
</dbReference>
<dbReference type="SUPFAM" id="SSF48726">
    <property type="entry name" value="Immunoglobulin"/>
    <property type="match status" value="1"/>
</dbReference>
<evidence type="ECO:0000256" key="1">
    <source>
        <dbReference type="ARBA" id="ARBA00022729"/>
    </source>
</evidence>
<keyword evidence="7" id="KW-1185">Reference proteome</keyword>
<keyword evidence="2" id="KW-0391">Immunity</keyword>
<dbReference type="PANTHER" id="PTHR19367:SF18">
    <property type="entry name" value="T CELL RECEPTOR ALPHA VARIABLE 16"/>
    <property type="match status" value="1"/>
</dbReference>
<dbReference type="GO" id="GO:0002250">
    <property type="term" value="P:adaptive immune response"/>
    <property type="evidence" value="ECO:0007669"/>
    <property type="project" value="UniProtKB-KW"/>
</dbReference>
<protein>
    <recommendedName>
        <fullName evidence="5">Immunoglobulin V-set domain-containing protein</fullName>
    </recommendedName>
</protein>
<keyword evidence="3" id="KW-0675">Receptor</keyword>
<reference evidence="6" key="3">
    <citation type="submission" date="2025-09" db="UniProtKB">
        <authorList>
            <consortium name="Ensembl"/>
        </authorList>
    </citation>
    <scope>IDENTIFICATION</scope>
</reference>
<keyword evidence="1" id="KW-0732">Signal</keyword>
<dbReference type="PANTHER" id="PTHR19367">
    <property type="entry name" value="T-CELL RECEPTOR ALPHA CHAIN V REGION"/>
    <property type="match status" value="1"/>
</dbReference>
<organism evidence="6 7">
    <name type="scientific">Oncorhynchus tshawytscha</name>
    <name type="common">Chinook salmon</name>
    <name type="synonym">Salmo tshawytscha</name>
    <dbReference type="NCBI Taxonomy" id="74940"/>
    <lineage>
        <taxon>Eukaryota</taxon>
        <taxon>Metazoa</taxon>
        <taxon>Chordata</taxon>
        <taxon>Craniata</taxon>
        <taxon>Vertebrata</taxon>
        <taxon>Euteleostomi</taxon>
        <taxon>Actinopterygii</taxon>
        <taxon>Neopterygii</taxon>
        <taxon>Teleostei</taxon>
        <taxon>Protacanthopterygii</taxon>
        <taxon>Salmoniformes</taxon>
        <taxon>Salmonidae</taxon>
        <taxon>Salmoninae</taxon>
        <taxon>Oncorhynchus</taxon>
    </lineage>
</organism>
<dbReference type="InterPro" id="IPR013106">
    <property type="entry name" value="Ig_V-set"/>
</dbReference>
<dbReference type="InterPro" id="IPR013783">
    <property type="entry name" value="Ig-like_fold"/>
</dbReference>
<reference evidence="6" key="2">
    <citation type="submission" date="2025-08" db="UniProtKB">
        <authorList>
            <consortium name="Ensembl"/>
        </authorList>
    </citation>
    <scope>IDENTIFICATION</scope>
</reference>
<keyword evidence="4" id="KW-0393">Immunoglobulin domain</keyword>
<accession>A0AAZ3QF27</accession>
<proteinExistence type="predicted"/>
<evidence type="ECO:0000256" key="3">
    <source>
        <dbReference type="ARBA" id="ARBA00023170"/>
    </source>
</evidence>
<reference evidence="7" key="1">
    <citation type="journal article" date="2018" name="PLoS ONE">
        <title>Chinook salmon (Oncorhynchus tshawytscha) genome and transcriptome.</title>
        <authorList>
            <person name="Christensen K.A."/>
            <person name="Leong J.S."/>
            <person name="Sakhrani D."/>
            <person name="Biagi C.A."/>
            <person name="Minkley D.R."/>
            <person name="Withler R.E."/>
            <person name="Rondeau E.B."/>
            <person name="Koop B.F."/>
            <person name="Devlin R.H."/>
        </authorList>
    </citation>
    <scope>NUCLEOTIDE SEQUENCE [LARGE SCALE GENOMIC DNA]</scope>
</reference>
<sequence length="114" mass="12962">MIMYGEDGSNVQLSCNCSSAYSVLWYKQYPGSVPQYLLLIHHASRTYEAIIPGFTLKHDKKAKHVDLEISSAEVTDSALYYCALMAIVTGIPETLETIPPPHSPQWREREMQYH</sequence>
<dbReference type="Ensembl" id="ENSOTST00005141078.1">
    <property type="protein sequence ID" value="ENSOTSP00005127932.1"/>
    <property type="gene ID" value="ENSOTSG00005065344.1"/>
</dbReference>
<evidence type="ECO:0000259" key="5">
    <source>
        <dbReference type="Pfam" id="PF07686"/>
    </source>
</evidence>
<dbReference type="Proteomes" id="UP000694402">
    <property type="component" value="Unassembled WGS sequence"/>
</dbReference>